<accession>X1S9G4</accession>
<reference evidence="1" key="1">
    <citation type="journal article" date="2014" name="Front. Microbiol.">
        <title>High frequency of phylogenetically diverse reductive dehalogenase-homologous genes in deep subseafloor sedimentary metagenomes.</title>
        <authorList>
            <person name="Kawai M."/>
            <person name="Futagami T."/>
            <person name="Toyoda A."/>
            <person name="Takaki Y."/>
            <person name="Nishi S."/>
            <person name="Hori S."/>
            <person name="Arai W."/>
            <person name="Tsubouchi T."/>
            <person name="Morono Y."/>
            <person name="Uchiyama I."/>
            <person name="Ito T."/>
            <person name="Fujiyama A."/>
            <person name="Inagaki F."/>
            <person name="Takami H."/>
        </authorList>
    </citation>
    <scope>NUCLEOTIDE SEQUENCE</scope>
    <source>
        <strain evidence="1">Expedition CK06-06</strain>
    </source>
</reference>
<feature type="non-terminal residue" evidence="1">
    <location>
        <position position="1"/>
    </location>
</feature>
<comment type="caution">
    <text evidence="1">The sequence shown here is derived from an EMBL/GenBank/DDBJ whole genome shotgun (WGS) entry which is preliminary data.</text>
</comment>
<dbReference type="AlphaFoldDB" id="X1S9G4"/>
<evidence type="ECO:0000313" key="1">
    <source>
        <dbReference type="EMBL" id="GAI89588.1"/>
    </source>
</evidence>
<protein>
    <submittedName>
        <fullName evidence="1">Uncharacterized protein</fullName>
    </submittedName>
</protein>
<dbReference type="EMBL" id="BARW01021562">
    <property type="protein sequence ID" value="GAI89588.1"/>
    <property type="molecule type" value="Genomic_DNA"/>
</dbReference>
<organism evidence="1">
    <name type="scientific">marine sediment metagenome</name>
    <dbReference type="NCBI Taxonomy" id="412755"/>
    <lineage>
        <taxon>unclassified sequences</taxon>
        <taxon>metagenomes</taxon>
        <taxon>ecological metagenomes</taxon>
    </lineage>
</organism>
<sequence length="37" mass="4452">PPLFYHYKFSDLNFTTYMILNTEEVYAGNYTLNISRD</sequence>
<name>X1S9G4_9ZZZZ</name>
<proteinExistence type="predicted"/>
<gene>
    <name evidence="1" type="ORF">S12H4_36194</name>
</gene>